<dbReference type="RefSeq" id="WP_341428665.1">
    <property type="nucleotide sequence ID" value="NZ_JBBUTG010000026.1"/>
</dbReference>
<dbReference type="Gene3D" id="3.30.70.3580">
    <property type="entry name" value="Antirestriction protein"/>
    <property type="match status" value="1"/>
</dbReference>
<dbReference type="InterPro" id="IPR042297">
    <property type="entry name" value="Antirestriction_sf"/>
</dbReference>
<gene>
    <name evidence="2" type="ORF">AACH06_25710</name>
</gene>
<evidence type="ECO:0000313" key="2">
    <source>
        <dbReference type="EMBL" id="MEK8034237.1"/>
    </source>
</evidence>
<evidence type="ECO:0000256" key="1">
    <source>
        <dbReference type="ARBA" id="ARBA00008618"/>
    </source>
</evidence>
<comment type="caution">
    <text evidence="2">The sequence shown here is derived from an EMBL/GenBank/DDBJ whole genome shotgun (WGS) entry which is preliminary data.</text>
</comment>
<keyword evidence="3" id="KW-1185">Reference proteome</keyword>
<name>A0ABU9BW92_9BURK</name>
<evidence type="ECO:0000313" key="3">
    <source>
        <dbReference type="Proteomes" id="UP001371218"/>
    </source>
</evidence>
<organism evidence="2 3">
    <name type="scientific">Ideonella lacteola</name>
    <dbReference type="NCBI Taxonomy" id="2984193"/>
    <lineage>
        <taxon>Bacteria</taxon>
        <taxon>Pseudomonadati</taxon>
        <taxon>Pseudomonadota</taxon>
        <taxon>Betaproteobacteria</taxon>
        <taxon>Burkholderiales</taxon>
        <taxon>Sphaerotilaceae</taxon>
        <taxon>Ideonella</taxon>
    </lineage>
</organism>
<comment type="similarity">
    <text evidence="1">Belongs to the antirestriction protein family.</text>
</comment>
<sequence length="154" mass="16857">MTQLAHALDPIGEPIDTAAHSGPVASTAIPADQYTNTLFRLFGTAAARFERMAYFWADRLSVEYRRGGFGLFYALSNGGFYMAPEHPQRLTVAVEANGYAGTLSADAFGITVTIFALNYVAHEVADERLIDLYHQLLSYAAGHPESVEIFQAIH</sequence>
<proteinExistence type="inferred from homology"/>
<protein>
    <submittedName>
        <fullName evidence="2">Antirestriction protein</fullName>
    </submittedName>
</protein>
<dbReference type="Pfam" id="PF03230">
    <property type="entry name" value="Antirestrict"/>
    <property type="match status" value="1"/>
</dbReference>
<reference evidence="2 3" key="1">
    <citation type="submission" date="2024-04" db="EMBL/GenBank/DDBJ databases">
        <title>Novel species of the genus Ideonella isolated from streams.</title>
        <authorList>
            <person name="Lu H."/>
        </authorList>
    </citation>
    <scope>NUCLEOTIDE SEQUENCE [LARGE SCALE GENOMIC DNA]</scope>
    <source>
        <strain evidence="2 3">DXS29W</strain>
    </source>
</reference>
<dbReference type="EMBL" id="JBBUTG010000026">
    <property type="protein sequence ID" value="MEK8034237.1"/>
    <property type="molecule type" value="Genomic_DNA"/>
</dbReference>
<dbReference type="Proteomes" id="UP001371218">
    <property type="component" value="Unassembled WGS sequence"/>
</dbReference>
<accession>A0ABU9BW92</accession>
<dbReference type="InterPro" id="IPR004914">
    <property type="entry name" value="Antirestrict"/>
</dbReference>